<keyword evidence="3" id="KW-1185">Reference proteome</keyword>
<proteinExistence type="predicted"/>
<organism evidence="2 3">
    <name type="scientific">Daphnia magna</name>
    <dbReference type="NCBI Taxonomy" id="35525"/>
    <lineage>
        <taxon>Eukaryota</taxon>
        <taxon>Metazoa</taxon>
        <taxon>Ecdysozoa</taxon>
        <taxon>Arthropoda</taxon>
        <taxon>Crustacea</taxon>
        <taxon>Branchiopoda</taxon>
        <taxon>Diplostraca</taxon>
        <taxon>Cladocera</taxon>
        <taxon>Anomopoda</taxon>
        <taxon>Daphniidae</taxon>
        <taxon>Daphnia</taxon>
    </lineage>
</organism>
<evidence type="ECO:0000259" key="1">
    <source>
        <dbReference type="PROSITE" id="PS50304"/>
    </source>
</evidence>
<dbReference type="SMART" id="SM00333">
    <property type="entry name" value="TUDOR"/>
    <property type="match status" value="2"/>
</dbReference>
<evidence type="ECO:0000313" key="3">
    <source>
        <dbReference type="Proteomes" id="UP001234178"/>
    </source>
</evidence>
<dbReference type="InterPro" id="IPR050621">
    <property type="entry name" value="Tudor_domain_containing"/>
</dbReference>
<feature type="domain" description="Tudor" evidence="1">
    <location>
        <begin position="534"/>
        <end position="599"/>
    </location>
</feature>
<dbReference type="PANTHER" id="PTHR22948">
    <property type="entry name" value="TUDOR DOMAIN CONTAINING PROTEIN"/>
    <property type="match status" value="1"/>
</dbReference>
<sequence>MVTSILVHVTHVDDSIHDHQDPFIQFWGMTHDQSLYFLMKSYIASVQDKLKSRAPPLSIKELDNKQIYCVLINRQWHRAKVPKLKLSFSGTLEVFCIDFGDTHSVPLAFVRTVDFPGSEAEHIRNWPPLASKFNLADILAPYGNKSNAQLSLPAMFFVKTHMVNRTWKAVTVGAYDGHQCLRLFDFTNQLFVTTMIECGMAIASKTYNKALKMCKIINEHPANFNPFLGIFPESCDMPNPAKTSPAFTRNSFEISVQEASPSVVPFKNELIEAANSGQNESKSPLTYAPQRKKFVAQQIISTVAIAPFVKSLTEFWVQLEPDLVSTVAERISKLTGDPDFVSRNDFVASAGKPCLALFASDGCWYRALIEAVNDEFITIYYVDYGNRCVVENSCLQELPPDLIVLPALAFKCCLNGAENFYKDFSEAFQIDLTKLSAISVKYFNTVNDVLHVRLYASDGVELVQRRLFKFPLMHAVQTLNFSPEQMVSPRAVASYIKSLFEFWVQLEPKTVGAIMGRLDMLALHPEFINQKTFVASVGKPCLAFYQDEDTFFPDDGRWHRAVVEEVNGDTARVYHFDYGYSCTVKMSHLRNLPSEYTKQPAQAFRCCLVGAESMSEEDSDAFMNRFVKRSIFAVKFLKEVDGILHIRLFTLGGVDLFERHYEKPVLPETTELPVEKVFDDEVTGPFAFLVLTPSRHSENGSRLREM</sequence>
<evidence type="ECO:0000313" key="2">
    <source>
        <dbReference type="EMBL" id="KAK4011527.1"/>
    </source>
</evidence>
<gene>
    <name evidence="2" type="ORF">OUZ56_020645</name>
</gene>
<dbReference type="PROSITE" id="PS50304">
    <property type="entry name" value="TUDOR"/>
    <property type="match status" value="2"/>
</dbReference>
<dbReference type="PANTHER" id="PTHR22948:SF72">
    <property type="entry name" value="TUDOR DOMAIN-CONTAINING PROTEIN"/>
    <property type="match status" value="1"/>
</dbReference>
<reference evidence="2 3" key="1">
    <citation type="journal article" date="2023" name="Nucleic Acids Res.">
        <title>The hologenome of Daphnia magna reveals possible DNA methylation and microbiome-mediated evolution of the host genome.</title>
        <authorList>
            <person name="Chaturvedi A."/>
            <person name="Li X."/>
            <person name="Dhandapani V."/>
            <person name="Marshall H."/>
            <person name="Kissane S."/>
            <person name="Cuenca-Cambronero M."/>
            <person name="Asole G."/>
            <person name="Calvet F."/>
            <person name="Ruiz-Romero M."/>
            <person name="Marangio P."/>
            <person name="Guigo R."/>
            <person name="Rago D."/>
            <person name="Mirbahai L."/>
            <person name="Eastwood N."/>
            <person name="Colbourne J.K."/>
            <person name="Zhou J."/>
            <person name="Mallon E."/>
            <person name="Orsini L."/>
        </authorList>
    </citation>
    <scope>NUCLEOTIDE SEQUENCE [LARGE SCALE GENOMIC DNA]</scope>
    <source>
        <strain evidence="2">LRV0_1</strain>
    </source>
</reference>
<dbReference type="Gene3D" id="2.30.30.140">
    <property type="match status" value="3"/>
</dbReference>
<dbReference type="Pfam" id="PF00567">
    <property type="entry name" value="TUDOR"/>
    <property type="match status" value="3"/>
</dbReference>
<accession>A0ABQ9ZF09</accession>
<name>A0ABQ9ZF09_9CRUS</name>
<dbReference type="InterPro" id="IPR002999">
    <property type="entry name" value="Tudor"/>
</dbReference>
<dbReference type="EMBL" id="JAOYFB010000003">
    <property type="protein sequence ID" value="KAK4011527.1"/>
    <property type="molecule type" value="Genomic_DNA"/>
</dbReference>
<dbReference type="CDD" id="cd20379">
    <property type="entry name" value="Tudor_dTUD-like"/>
    <property type="match status" value="1"/>
</dbReference>
<comment type="caution">
    <text evidence="2">The sequence shown here is derived from an EMBL/GenBank/DDBJ whole genome shotgun (WGS) entry which is preliminary data.</text>
</comment>
<dbReference type="SUPFAM" id="SSF63748">
    <property type="entry name" value="Tudor/PWWP/MBT"/>
    <property type="match status" value="3"/>
</dbReference>
<protein>
    <recommendedName>
        <fullName evidence="1">Tudor domain-containing protein</fullName>
    </recommendedName>
</protein>
<dbReference type="Proteomes" id="UP001234178">
    <property type="component" value="Unassembled WGS sequence"/>
</dbReference>
<feature type="domain" description="Tudor" evidence="1">
    <location>
        <begin position="347"/>
        <end position="405"/>
    </location>
</feature>